<protein>
    <submittedName>
        <fullName evidence="8">Site-specific integrase</fullName>
    </submittedName>
</protein>
<dbReference type="EMBL" id="VDFW01000004">
    <property type="protein sequence ID" value="TNC28020.1"/>
    <property type="molecule type" value="Genomic_DNA"/>
</dbReference>
<dbReference type="AlphaFoldDB" id="A0A5C4M6F4"/>
<evidence type="ECO:0000259" key="7">
    <source>
        <dbReference type="PROSITE" id="PS51900"/>
    </source>
</evidence>
<dbReference type="InterPro" id="IPR002104">
    <property type="entry name" value="Integrase_catalytic"/>
</dbReference>
<evidence type="ECO:0000259" key="6">
    <source>
        <dbReference type="PROSITE" id="PS51898"/>
    </source>
</evidence>
<dbReference type="Gene3D" id="1.10.150.130">
    <property type="match status" value="1"/>
</dbReference>
<dbReference type="InterPro" id="IPR013762">
    <property type="entry name" value="Integrase-like_cat_sf"/>
</dbReference>
<evidence type="ECO:0000256" key="2">
    <source>
        <dbReference type="ARBA" id="ARBA00023125"/>
    </source>
</evidence>
<dbReference type="OrthoDB" id="4326943at2"/>
<evidence type="ECO:0000256" key="5">
    <source>
        <dbReference type="SAM" id="MobiDB-lite"/>
    </source>
</evidence>
<dbReference type="InterPro" id="IPR010998">
    <property type="entry name" value="Integrase_recombinase_N"/>
</dbReference>
<dbReference type="InterPro" id="IPR004107">
    <property type="entry name" value="Integrase_SAM-like_N"/>
</dbReference>
<keyword evidence="2 4" id="KW-0238">DNA-binding</keyword>
<comment type="caution">
    <text evidence="8">The sequence shown here is derived from an EMBL/GenBank/DDBJ whole genome shotgun (WGS) entry which is preliminary data.</text>
</comment>
<dbReference type="GO" id="GO:0006310">
    <property type="term" value="P:DNA recombination"/>
    <property type="evidence" value="ECO:0007669"/>
    <property type="project" value="UniProtKB-KW"/>
</dbReference>
<dbReference type="InterPro" id="IPR044068">
    <property type="entry name" value="CB"/>
</dbReference>
<dbReference type="InterPro" id="IPR011010">
    <property type="entry name" value="DNA_brk_join_enz"/>
</dbReference>
<dbReference type="Pfam" id="PF14659">
    <property type="entry name" value="Phage_int_SAM_3"/>
    <property type="match status" value="1"/>
</dbReference>
<dbReference type="PANTHER" id="PTHR30349:SF91">
    <property type="entry name" value="INTA PROTEIN"/>
    <property type="match status" value="1"/>
</dbReference>
<dbReference type="SUPFAM" id="SSF56349">
    <property type="entry name" value="DNA breaking-rejoining enzymes"/>
    <property type="match status" value="1"/>
</dbReference>
<accession>A0A5C4M6F4</accession>
<dbReference type="Gene3D" id="1.10.443.10">
    <property type="entry name" value="Intergrase catalytic core"/>
    <property type="match status" value="1"/>
</dbReference>
<evidence type="ECO:0000256" key="3">
    <source>
        <dbReference type="ARBA" id="ARBA00023172"/>
    </source>
</evidence>
<dbReference type="PROSITE" id="PS51900">
    <property type="entry name" value="CB"/>
    <property type="match status" value="1"/>
</dbReference>
<evidence type="ECO:0000256" key="4">
    <source>
        <dbReference type="PROSITE-ProRule" id="PRU01248"/>
    </source>
</evidence>
<evidence type="ECO:0000313" key="8">
    <source>
        <dbReference type="EMBL" id="TNC28020.1"/>
    </source>
</evidence>
<sequence length="444" mass="49515">MSNREVYKRCGCRAPDGRRLGISCPRLADRGHGSWYFALELPRGHDGRRNRLRRGGYRSRQAAQAARAYLLGGDLDTGRRLVTLGQWLDIWLDMRTLSVSTRRLYTQHIRDYLRPHLGNVPLPELTTGRIQAMFASLQRTSALRGRPLSPATLQRIRACLRTALNGAIRHGLLERNPARWVELPSGQRPRAVVWTPARVAQWQATGQRPPVAVWTPGQTAAFLRHAHGHRLYPLYLLVALLGLRRGEAAGLRWCDLDLGARVLEVSHQVQEHNGRTVICPPKTDHSIRTLALDHVTAAELRRLHAACHRAGQGEPTGFLFAHPDGRPLSPGYLTHTFRRLTAQAGLPPIRLHDLRHGAASLSLAAGNDLKAVQDMLGHASIVLTADTYTTVLPSLARQAAENTLRLVLQAARQDAHAIRQRSHQAARRHRGPARRSPGTHRPRC</sequence>
<dbReference type="PROSITE" id="PS51898">
    <property type="entry name" value="TYR_RECOMBINASE"/>
    <property type="match status" value="1"/>
</dbReference>
<dbReference type="Proteomes" id="UP000305546">
    <property type="component" value="Unassembled WGS sequence"/>
</dbReference>
<reference evidence="8 9" key="1">
    <citation type="submission" date="2019-06" db="EMBL/GenBank/DDBJ databases">
        <title>Amycolatopsis alkalitolerans sp. nov., isolated from Gastrodia elata Blume.</title>
        <authorList>
            <person name="Narsing Rao M.P."/>
            <person name="Li W.J."/>
        </authorList>
    </citation>
    <scope>NUCLEOTIDE SEQUENCE [LARGE SCALE GENOMIC DNA]</scope>
    <source>
        <strain evidence="8 9">SYSUP0005</strain>
    </source>
</reference>
<feature type="region of interest" description="Disordered" evidence="5">
    <location>
        <begin position="415"/>
        <end position="444"/>
    </location>
</feature>
<dbReference type="Pfam" id="PF00589">
    <property type="entry name" value="Phage_integrase"/>
    <property type="match status" value="1"/>
</dbReference>
<feature type="compositionally biased region" description="Basic residues" evidence="5">
    <location>
        <begin position="418"/>
        <end position="444"/>
    </location>
</feature>
<keyword evidence="3" id="KW-0233">DNA recombination</keyword>
<feature type="domain" description="Tyr recombinase" evidence="6">
    <location>
        <begin position="209"/>
        <end position="401"/>
    </location>
</feature>
<evidence type="ECO:0000313" key="9">
    <source>
        <dbReference type="Proteomes" id="UP000305546"/>
    </source>
</evidence>
<dbReference type="GO" id="GO:0015074">
    <property type="term" value="P:DNA integration"/>
    <property type="evidence" value="ECO:0007669"/>
    <property type="project" value="UniProtKB-KW"/>
</dbReference>
<organism evidence="8 9">
    <name type="scientific">Amycolatopsis alkalitolerans</name>
    <dbReference type="NCBI Taxonomy" id="2547244"/>
    <lineage>
        <taxon>Bacteria</taxon>
        <taxon>Bacillati</taxon>
        <taxon>Actinomycetota</taxon>
        <taxon>Actinomycetes</taxon>
        <taxon>Pseudonocardiales</taxon>
        <taxon>Pseudonocardiaceae</taxon>
        <taxon>Amycolatopsis</taxon>
    </lineage>
</organism>
<proteinExistence type="predicted"/>
<name>A0A5C4M6F4_9PSEU</name>
<dbReference type="CDD" id="cd01189">
    <property type="entry name" value="INT_ICEBs1_C_like"/>
    <property type="match status" value="1"/>
</dbReference>
<dbReference type="RefSeq" id="WP_139095638.1">
    <property type="nucleotide sequence ID" value="NZ_VDFW01000004.1"/>
</dbReference>
<dbReference type="PANTHER" id="PTHR30349">
    <property type="entry name" value="PHAGE INTEGRASE-RELATED"/>
    <property type="match status" value="1"/>
</dbReference>
<keyword evidence="1" id="KW-0229">DNA integration</keyword>
<dbReference type="InterPro" id="IPR050090">
    <property type="entry name" value="Tyrosine_recombinase_XerCD"/>
</dbReference>
<gene>
    <name evidence="8" type="ORF">FG385_06180</name>
</gene>
<evidence type="ECO:0000256" key="1">
    <source>
        <dbReference type="ARBA" id="ARBA00022908"/>
    </source>
</evidence>
<keyword evidence="9" id="KW-1185">Reference proteome</keyword>
<feature type="domain" description="Core-binding (CB)" evidence="7">
    <location>
        <begin position="82"/>
        <end position="168"/>
    </location>
</feature>
<dbReference type="GO" id="GO:0003677">
    <property type="term" value="F:DNA binding"/>
    <property type="evidence" value="ECO:0007669"/>
    <property type="project" value="UniProtKB-UniRule"/>
</dbReference>